<keyword evidence="3 5" id="KW-1133">Transmembrane helix</keyword>
<evidence type="ECO:0008006" key="8">
    <source>
        <dbReference type="Google" id="ProtNLM"/>
    </source>
</evidence>
<feature type="transmembrane region" description="Helical" evidence="5">
    <location>
        <begin position="60"/>
        <end position="78"/>
    </location>
</feature>
<proteinExistence type="predicted"/>
<keyword evidence="4 5" id="KW-0472">Membrane</keyword>
<evidence type="ECO:0000256" key="5">
    <source>
        <dbReference type="SAM" id="Phobius"/>
    </source>
</evidence>
<dbReference type="InterPro" id="IPR001129">
    <property type="entry name" value="Membr-assoc_MAPEG"/>
</dbReference>
<feature type="transmembrane region" description="Helical" evidence="5">
    <location>
        <begin position="132"/>
        <end position="151"/>
    </location>
</feature>
<dbReference type="GO" id="GO:0045055">
    <property type="term" value="P:regulated exocytosis"/>
    <property type="evidence" value="ECO:0007669"/>
    <property type="project" value="TreeGrafter"/>
</dbReference>
<comment type="subcellular location">
    <subcellularLocation>
        <location evidence="1">Membrane</location>
    </subcellularLocation>
</comment>
<dbReference type="Proteomes" id="UP001186944">
    <property type="component" value="Unassembled WGS sequence"/>
</dbReference>
<name>A0AA88YJX0_PINIB</name>
<organism evidence="6 7">
    <name type="scientific">Pinctada imbricata</name>
    <name type="common">Atlantic pearl-oyster</name>
    <name type="synonym">Pinctada martensii</name>
    <dbReference type="NCBI Taxonomy" id="66713"/>
    <lineage>
        <taxon>Eukaryota</taxon>
        <taxon>Metazoa</taxon>
        <taxon>Spiralia</taxon>
        <taxon>Lophotrochozoa</taxon>
        <taxon>Mollusca</taxon>
        <taxon>Bivalvia</taxon>
        <taxon>Autobranchia</taxon>
        <taxon>Pteriomorphia</taxon>
        <taxon>Pterioida</taxon>
        <taxon>Pterioidea</taxon>
        <taxon>Pteriidae</taxon>
        <taxon>Pinctada</taxon>
    </lineage>
</organism>
<feature type="transmembrane region" description="Helical" evidence="5">
    <location>
        <begin position="20"/>
        <end position="40"/>
    </location>
</feature>
<dbReference type="SUPFAM" id="SSF161084">
    <property type="entry name" value="MAPEG domain-like"/>
    <property type="match status" value="1"/>
</dbReference>
<gene>
    <name evidence="6" type="ORF">FSP39_005112</name>
</gene>
<accession>A0AA88YJX0</accession>
<dbReference type="Pfam" id="PF01124">
    <property type="entry name" value="MAPEG"/>
    <property type="match status" value="1"/>
</dbReference>
<dbReference type="GO" id="GO:0005765">
    <property type="term" value="C:lysosomal membrane"/>
    <property type="evidence" value="ECO:0007669"/>
    <property type="project" value="TreeGrafter"/>
</dbReference>
<dbReference type="InterPro" id="IPR023352">
    <property type="entry name" value="MAPEG-like_dom_sf"/>
</dbReference>
<dbReference type="PANTHER" id="PTHR31004">
    <property type="entry name" value="TRANSMEMBRANE PROTEIN 79"/>
    <property type="match status" value="1"/>
</dbReference>
<evidence type="ECO:0000313" key="7">
    <source>
        <dbReference type="Proteomes" id="UP001186944"/>
    </source>
</evidence>
<dbReference type="Gene3D" id="1.20.120.550">
    <property type="entry name" value="Membrane associated eicosanoid/glutathione metabolism-like domain"/>
    <property type="match status" value="1"/>
</dbReference>
<keyword evidence="2 5" id="KW-0812">Transmembrane</keyword>
<reference evidence="6" key="1">
    <citation type="submission" date="2019-08" db="EMBL/GenBank/DDBJ databases">
        <title>The improved chromosome-level genome for the pearl oyster Pinctada fucata martensii using PacBio sequencing and Hi-C.</title>
        <authorList>
            <person name="Zheng Z."/>
        </authorList>
    </citation>
    <scope>NUCLEOTIDE SEQUENCE</scope>
    <source>
        <strain evidence="6">ZZ-2019</strain>
        <tissue evidence="6">Adductor muscle</tissue>
    </source>
</reference>
<dbReference type="GO" id="GO:0032588">
    <property type="term" value="C:trans-Golgi network membrane"/>
    <property type="evidence" value="ECO:0007669"/>
    <property type="project" value="TreeGrafter"/>
</dbReference>
<evidence type="ECO:0000256" key="3">
    <source>
        <dbReference type="ARBA" id="ARBA00022989"/>
    </source>
</evidence>
<dbReference type="EMBL" id="VSWD01000002">
    <property type="protein sequence ID" value="KAK3107015.1"/>
    <property type="molecule type" value="Genomic_DNA"/>
</dbReference>
<dbReference type="PANTHER" id="PTHR31004:SF1">
    <property type="entry name" value="TRANSMEMBRANE PROTEIN 79"/>
    <property type="match status" value="1"/>
</dbReference>
<evidence type="ECO:0000256" key="1">
    <source>
        <dbReference type="ARBA" id="ARBA00004370"/>
    </source>
</evidence>
<evidence type="ECO:0000256" key="4">
    <source>
        <dbReference type="ARBA" id="ARBA00023136"/>
    </source>
</evidence>
<feature type="transmembrane region" description="Helical" evidence="5">
    <location>
        <begin position="163"/>
        <end position="187"/>
    </location>
</feature>
<protein>
    <recommendedName>
        <fullName evidence="8">MAPEG family protein</fullName>
    </recommendedName>
</protein>
<keyword evidence="7" id="KW-1185">Reference proteome</keyword>
<evidence type="ECO:0000313" key="6">
    <source>
        <dbReference type="EMBL" id="KAK3107015.1"/>
    </source>
</evidence>
<comment type="caution">
    <text evidence="6">The sequence shown here is derived from an EMBL/GenBank/DDBJ whole genome shotgun (WGS) entry which is preliminary data.</text>
</comment>
<dbReference type="AlphaFoldDB" id="A0AA88YJX0"/>
<evidence type="ECO:0000256" key="2">
    <source>
        <dbReference type="ARBA" id="ARBA00022692"/>
    </source>
</evidence>
<sequence>MERSDDEKKRSKPSKEELSVFPVAVPLGLLSTLLIGYGTYWFMSTRIPRLDNAMDRLLYTFRWLTLSAFTILVFVVRVGSIRRNTSAIDPTTGHEHYVEVPNRILRNTLEQFMIHAIGLVSLTSFISPQRMAVIPAFVTLFVIGRFMYAVGYTRRPMWRAPGFFMTFLPTVGNYIYCLYSLFLYGFAQGL</sequence>